<evidence type="ECO:0000313" key="1">
    <source>
        <dbReference type="EMBL" id="AHC02822.1"/>
    </source>
</evidence>
<proteinExistence type="predicted"/>
<dbReference type="RefSeq" id="YP_009052051.1">
    <property type="nucleotide sequence ID" value="NC_024696.1"/>
</dbReference>
<dbReference type="OrthoDB" id="41139at10239"/>
<dbReference type="Proteomes" id="UP000152474">
    <property type="component" value="Segment"/>
</dbReference>
<dbReference type="KEGG" id="vg:20098531"/>
<keyword evidence="2" id="KW-1185">Reference proteome</keyword>
<dbReference type="EMBL" id="KF921519">
    <property type="protein sequence ID" value="AHC02822.1"/>
    <property type="molecule type" value="Genomic_DNA"/>
</dbReference>
<reference evidence="1 2" key="1">
    <citation type="submission" date="2013-11" db="EMBL/GenBank/DDBJ databases">
        <title>Genome sequence of elephant endotheliotropic herpesvirus 5.</title>
        <authorList>
            <person name="Wilkie G.S."/>
            <person name="Davison A.J."/>
            <person name="Denk D."/>
            <person name="Kerr K."/>
            <person name="Redrobe S."/>
            <person name="Steinbach F."/>
            <person name="Dastjerdi A."/>
        </authorList>
    </citation>
    <scope>NUCLEOTIDE SEQUENCE [LARGE SCALE GENOMIC DNA]</scope>
    <source>
        <strain evidence="1 2">Vijay</strain>
    </source>
</reference>
<name>A0A075CYN2_9BETA</name>
<accession>A0A075CYN2</accession>
<dbReference type="GeneID" id="20098531"/>
<sequence>MIHSFESMLERAGAMVKRSCKRGGAGSRCAKDRRCLSGLTALTDLKTAVYKAALRLGYACEAGSGPCFVLWEINGSLYSQSTL</sequence>
<evidence type="ECO:0000313" key="2">
    <source>
        <dbReference type="Proteomes" id="UP000152474"/>
    </source>
</evidence>
<protein>
    <submittedName>
        <fullName evidence="1">Protein EE30</fullName>
    </submittedName>
</protein>
<organism evidence="1 2">
    <name type="scientific">Elephant endotheliotropic herpesvirus 5</name>
    <dbReference type="NCBI Taxonomy" id="768738"/>
    <lineage>
        <taxon>Viruses</taxon>
        <taxon>Duplodnaviria</taxon>
        <taxon>Heunggongvirae</taxon>
        <taxon>Peploviricota</taxon>
        <taxon>Herviviricetes</taxon>
        <taxon>Herpesvirales</taxon>
        <taxon>Orthoherpesviridae</taxon>
        <taxon>Betaherpesvirinae</taxon>
        <taxon>Proboscivirus</taxon>
    </lineage>
</organism>
<gene>
    <name evidence="1" type="primary">EE30</name>
</gene>